<keyword evidence="1" id="KW-0472">Membrane</keyword>
<evidence type="ECO:0008006" key="5">
    <source>
        <dbReference type="Google" id="ProtNLM"/>
    </source>
</evidence>
<feature type="transmembrane region" description="Helical" evidence="1">
    <location>
        <begin position="64"/>
        <end position="82"/>
    </location>
</feature>
<feature type="transmembrane region" description="Helical" evidence="1">
    <location>
        <begin position="88"/>
        <end position="116"/>
    </location>
</feature>
<organism evidence="3">
    <name type="scientific">Mycobacterium kansasii</name>
    <dbReference type="NCBI Taxonomy" id="1768"/>
    <lineage>
        <taxon>Bacteria</taxon>
        <taxon>Bacillati</taxon>
        <taxon>Actinomycetota</taxon>
        <taxon>Actinomycetes</taxon>
        <taxon>Mycobacteriales</taxon>
        <taxon>Mycobacteriaceae</taxon>
        <taxon>Mycobacterium</taxon>
    </lineage>
</organism>
<evidence type="ECO:0000313" key="2">
    <source>
        <dbReference type="EMBL" id="BCI88175.1"/>
    </source>
</evidence>
<dbReference type="AlphaFoldDB" id="A0A653EJM6"/>
<sequence length="157" mass="16964">MSVVAPLITACGGFLLAVLWMDLIFDVQVLRYRRASDQLPEPVLASIAGYYHRATTTSRPMSRLIALVMVILVGALAFAALRGPEPRWLLAASAVLAGIPVGLAAAHTVPCAVRLGNRVDSPAEQTRLARAICRDHLVCIGFMLVFLLLWLAYGIAR</sequence>
<reference evidence="3" key="1">
    <citation type="submission" date="2019-05" db="EMBL/GenBank/DDBJ databases">
        <authorList>
            <person name="Naeem R."/>
            <person name="Antony C."/>
            <person name="Guan Q."/>
        </authorList>
    </citation>
    <scope>NUCLEOTIDE SEQUENCE</scope>
    <source>
        <strain evidence="3">3</strain>
    </source>
</reference>
<protein>
    <recommendedName>
        <fullName evidence="5">DUF1772 domain-containing protein</fullName>
    </recommendedName>
</protein>
<gene>
    <name evidence="3" type="ORF">BIN_B_00990</name>
    <name evidence="2" type="ORF">NIIDMKKI_33810</name>
</gene>
<accession>A0A653EJM6</accession>
<keyword evidence="1" id="KW-1133">Transmembrane helix</keyword>
<evidence type="ECO:0000256" key="1">
    <source>
        <dbReference type="SAM" id="Phobius"/>
    </source>
</evidence>
<evidence type="ECO:0000313" key="4">
    <source>
        <dbReference type="Proteomes" id="UP000516380"/>
    </source>
</evidence>
<name>A0A653EJM6_MYCKA</name>
<keyword evidence="4" id="KW-1185">Reference proteome</keyword>
<reference evidence="2 4" key="2">
    <citation type="submission" date="2020-07" db="EMBL/GenBank/DDBJ databases">
        <title>Mycobacterium kansasii (former subtype) with zoonotic potential isolated from diseased indoor pet cat, Japan.</title>
        <authorList>
            <person name="Fukano H."/>
            <person name="Terazono T."/>
            <person name="Hoshino Y."/>
        </authorList>
    </citation>
    <scope>NUCLEOTIDE SEQUENCE [LARGE SCALE GENOMIC DNA]</scope>
    <source>
        <strain evidence="2 4">Kuro-I</strain>
    </source>
</reference>
<dbReference type="Proteomes" id="UP000516380">
    <property type="component" value="Chromosome"/>
</dbReference>
<feature type="transmembrane region" description="Helical" evidence="1">
    <location>
        <begin position="6"/>
        <end position="25"/>
    </location>
</feature>
<evidence type="ECO:0000313" key="3">
    <source>
        <dbReference type="EMBL" id="VTO97723.1"/>
    </source>
</evidence>
<dbReference type="EMBL" id="AP023343">
    <property type="protein sequence ID" value="BCI88175.1"/>
    <property type="molecule type" value="Genomic_DNA"/>
</dbReference>
<proteinExistence type="predicted"/>
<feature type="transmembrane region" description="Helical" evidence="1">
    <location>
        <begin position="137"/>
        <end position="156"/>
    </location>
</feature>
<dbReference type="EMBL" id="LR589256">
    <property type="protein sequence ID" value="VTO97723.1"/>
    <property type="molecule type" value="Genomic_DNA"/>
</dbReference>
<keyword evidence="1" id="KW-0812">Transmembrane</keyword>